<dbReference type="EMBL" id="FQZL01000020">
    <property type="protein sequence ID" value="SHJ41701.1"/>
    <property type="molecule type" value="Genomic_DNA"/>
</dbReference>
<sequence length="163" mass="17953">MLEVNGLATEEQILKVFPSIETINKGPVAVIECFQKIPCNPCTTSCKFNAIDMGDDINNLPQVSSENCVGCGVCLGKCPGLAIMLVDGSKSEDYLHMSIPYEMMPVPVKDSIVKGLDREGNYLGDVRVVKVLNSKSLDRTLVVTLEVPRDLLYKFRNIEVEVE</sequence>
<dbReference type="Pfam" id="PF12838">
    <property type="entry name" value="Fer4_7"/>
    <property type="match status" value="1"/>
</dbReference>
<dbReference type="OrthoDB" id="9801699at2"/>
<dbReference type="Proteomes" id="UP000184052">
    <property type="component" value="Unassembled WGS sequence"/>
</dbReference>
<dbReference type="InterPro" id="IPR017896">
    <property type="entry name" value="4Fe4S_Fe-S-bd"/>
</dbReference>
<evidence type="ECO:0000259" key="4">
    <source>
        <dbReference type="PROSITE" id="PS51379"/>
    </source>
</evidence>
<dbReference type="InterPro" id="IPR017900">
    <property type="entry name" value="4Fe4S_Fe_S_CS"/>
</dbReference>
<dbReference type="STRING" id="1121476.SAMN02745751_02501"/>
<keyword evidence="1" id="KW-0479">Metal-binding</keyword>
<dbReference type="PROSITE" id="PS51379">
    <property type="entry name" value="4FE4S_FER_2"/>
    <property type="match status" value="1"/>
</dbReference>
<keyword evidence="2" id="KW-0408">Iron</keyword>
<keyword evidence="6" id="KW-1185">Reference proteome</keyword>
<evidence type="ECO:0000313" key="5">
    <source>
        <dbReference type="EMBL" id="SHJ41701.1"/>
    </source>
</evidence>
<keyword evidence="3" id="KW-0411">Iron-sulfur</keyword>
<name>A0A1M6J4Z8_9FIRM</name>
<dbReference type="RefSeq" id="WP_073049918.1">
    <property type="nucleotide sequence ID" value="NZ_FQZL01000020.1"/>
</dbReference>
<evidence type="ECO:0000256" key="2">
    <source>
        <dbReference type="ARBA" id="ARBA00023004"/>
    </source>
</evidence>
<proteinExistence type="predicted"/>
<feature type="domain" description="4Fe-4S ferredoxin-type" evidence="4">
    <location>
        <begin position="59"/>
        <end position="88"/>
    </location>
</feature>
<evidence type="ECO:0000313" key="6">
    <source>
        <dbReference type="Proteomes" id="UP000184052"/>
    </source>
</evidence>
<gene>
    <name evidence="5" type="ORF">SAMN02745751_02501</name>
</gene>
<protein>
    <submittedName>
        <fullName evidence="5">4Fe-4S binding domain-containing protein</fullName>
    </submittedName>
</protein>
<dbReference type="GO" id="GO:0046872">
    <property type="term" value="F:metal ion binding"/>
    <property type="evidence" value="ECO:0007669"/>
    <property type="project" value="UniProtKB-KW"/>
</dbReference>
<dbReference type="SUPFAM" id="SSF54862">
    <property type="entry name" value="4Fe-4S ferredoxins"/>
    <property type="match status" value="1"/>
</dbReference>
<dbReference type="GO" id="GO:0051536">
    <property type="term" value="F:iron-sulfur cluster binding"/>
    <property type="evidence" value="ECO:0007669"/>
    <property type="project" value="UniProtKB-KW"/>
</dbReference>
<dbReference type="AlphaFoldDB" id="A0A1M6J4Z8"/>
<organism evidence="5 6">
    <name type="scientific">Dethiosulfatibacter aminovorans DSM 17477</name>
    <dbReference type="NCBI Taxonomy" id="1121476"/>
    <lineage>
        <taxon>Bacteria</taxon>
        <taxon>Bacillati</taxon>
        <taxon>Bacillota</taxon>
        <taxon>Tissierellia</taxon>
        <taxon>Dethiosulfatibacter</taxon>
    </lineage>
</organism>
<dbReference type="Gene3D" id="3.30.70.20">
    <property type="match status" value="1"/>
</dbReference>
<accession>A0A1M6J4Z8</accession>
<evidence type="ECO:0000256" key="1">
    <source>
        <dbReference type="ARBA" id="ARBA00022723"/>
    </source>
</evidence>
<dbReference type="PROSITE" id="PS00198">
    <property type="entry name" value="4FE4S_FER_1"/>
    <property type="match status" value="1"/>
</dbReference>
<reference evidence="5 6" key="1">
    <citation type="submission" date="2016-11" db="EMBL/GenBank/DDBJ databases">
        <authorList>
            <person name="Jaros S."/>
            <person name="Januszkiewicz K."/>
            <person name="Wedrychowicz H."/>
        </authorList>
    </citation>
    <scope>NUCLEOTIDE SEQUENCE [LARGE SCALE GENOMIC DNA]</scope>
    <source>
        <strain evidence="5 6">DSM 17477</strain>
    </source>
</reference>
<evidence type="ECO:0000256" key="3">
    <source>
        <dbReference type="ARBA" id="ARBA00023014"/>
    </source>
</evidence>